<dbReference type="InterPro" id="IPR000073">
    <property type="entry name" value="AB_hydrolase_1"/>
</dbReference>
<dbReference type="PANTHER" id="PTHR43194:SF2">
    <property type="entry name" value="PEROXISOMAL MEMBRANE PROTEIN LPX1"/>
    <property type="match status" value="1"/>
</dbReference>
<dbReference type="SUPFAM" id="SSF53474">
    <property type="entry name" value="alpha/beta-Hydrolases"/>
    <property type="match status" value="1"/>
</dbReference>
<name>A0ABP0EFA5_9ASCO</name>
<dbReference type="EMBL" id="OZ004257">
    <property type="protein sequence ID" value="CAK7907584.1"/>
    <property type="molecule type" value="Genomic_DNA"/>
</dbReference>
<dbReference type="PANTHER" id="PTHR43194">
    <property type="entry name" value="HYDROLASE ALPHA/BETA FOLD FAMILY"/>
    <property type="match status" value="1"/>
</dbReference>
<organism evidence="2 3">
    <name type="scientific">[Candida] anglica</name>
    <dbReference type="NCBI Taxonomy" id="148631"/>
    <lineage>
        <taxon>Eukaryota</taxon>
        <taxon>Fungi</taxon>
        <taxon>Dikarya</taxon>
        <taxon>Ascomycota</taxon>
        <taxon>Saccharomycotina</taxon>
        <taxon>Pichiomycetes</taxon>
        <taxon>Debaryomycetaceae</taxon>
        <taxon>Kurtzmaniella</taxon>
    </lineage>
</organism>
<gene>
    <name evidence="2" type="primary">LPX1</name>
    <name evidence="2" type="ORF">CAAN4_E06150</name>
</gene>
<dbReference type="InterPro" id="IPR050228">
    <property type="entry name" value="Carboxylesterase_BioH"/>
</dbReference>
<evidence type="ECO:0000313" key="3">
    <source>
        <dbReference type="Proteomes" id="UP001497600"/>
    </source>
</evidence>
<dbReference type="Gene3D" id="3.40.50.1820">
    <property type="entry name" value="alpha/beta hydrolase"/>
    <property type="match status" value="1"/>
</dbReference>
<dbReference type="InterPro" id="IPR029058">
    <property type="entry name" value="AB_hydrolase_fold"/>
</dbReference>
<sequence length="389" mass="43726">MSSDLYTVTKHTTAAAFPRARGGTLLTNDRLEIAYLRFSPKSGKSKDPSVINIDLVFSHGTGMNKSIWKYHIDQLYKYAAKVGPSENWKLNRVISIDAVSHGDSALINHGKLGWSYRWEDGAKDVIAVIKAEQLKTGDFVNDANNKTIMVGHSLGASQSLLLSAYEPFLLDTAFAIEPVAFIEESDSEKFTNIIRKMGTMIKDEFESEGALEKYMTKYGFLRNFDPRVLKDVIEDEKYDATGSDGIVKFKTKSSTAQQLATYMTGFYSIPLAMSILPTIRSNVVHVAGKKATWNPPKAVPFIRNTIPKEFVTGIDIEDGEHLVNGERPDEIISEISKCISDRVKLAHKNRDNYPEIKYHGQRDEILTHQWQKMLDGKIEDAIDFTLSKF</sequence>
<evidence type="ECO:0000313" key="2">
    <source>
        <dbReference type="EMBL" id="CAK7907584.1"/>
    </source>
</evidence>
<dbReference type="Proteomes" id="UP001497600">
    <property type="component" value="Chromosome E"/>
</dbReference>
<protein>
    <submittedName>
        <fullName evidence="2">Peroxisomal membrane protein Lpx1p</fullName>
    </submittedName>
</protein>
<reference evidence="2 3" key="1">
    <citation type="submission" date="2024-01" db="EMBL/GenBank/DDBJ databases">
        <authorList>
            <consortium name="Genoscope - CEA"/>
            <person name="William W."/>
        </authorList>
    </citation>
    <scope>NUCLEOTIDE SEQUENCE [LARGE SCALE GENOMIC DNA]</scope>
    <source>
        <strain evidence="2 3">29B2s-10</strain>
    </source>
</reference>
<proteinExistence type="predicted"/>
<evidence type="ECO:0000259" key="1">
    <source>
        <dbReference type="Pfam" id="PF12697"/>
    </source>
</evidence>
<keyword evidence="3" id="KW-1185">Reference proteome</keyword>
<feature type="domain" description="AB hydrolase-1" evidence="1">
    <location>
        <begin position="55"/>
        <end position="332"/>
    </location>
</feature>
<dbReference type="Pfam" id="PF12697">
    <property type="entry name" value="Abhydrolase_6"/>
    <property type="match status" value="1"/>
</dbReference>
<accession>A0ABP0EFA5</accession>